<protein>
    <submittedName>
        <fullName evidence="3">Baseplate protein</fullName>
    </submittedName>
</protein>
<evidence type="ECO:0000259" key="2">
    <source>
        <dbReference type="Pfam" id="PF04965"/>
    </source>
</evidence>
<evidence type="ECO:0000313" key="3">
    <source>
        <dbReference type="EMBL" id="MBW5485614.1"/>
    </source>
</evidence>
<reference evidence="3 4" key="1">
    <citation type="submission" date="2019-12" db="EMBL/GenBank/DDBJ databases">
        <title>Genome sequence of Streptomyces bambusae.</title>
        <authorList>
            <person name="Bansal K."/>
            <person name="Choksket S."/>
            <person name="Korpole S."/>
            <person name="Patil P.B."/>
        </authorList>
    </citation>
    <scope>NUCLEOTIDE SEQUENCE [LARGE SCALE GENOMIC DNA]</scope>
    <source>
        <strain evidence="3 4">SK60</strain>
    </source>
</reference>
<name>A0ABS6ZCY2_9ACTN</name>
<keyword evidence="4" id="KW-1185">Reference proteome</keyword>
<feature type="region of interest" description="Disordered" evidence="1">
    <location>
        <begin position="133"/>
        <end position="155"/>
    </location>
</feature>
<dbReference type="SUPFAM" id="SSF160719">
    <property type="entry name" value="gpW/gp25-like"/>
    <property type="match status" value="1"/>
</dbReference>
<evidence type="ECO:0000256" key="1">
    <source>
        <dbReference type="SAM" id="MobiDB-lite"/>
    </source>
</evidence>
<dbReference type="Pfam" id="PF04965">
    <property type="entry name" value="GPW_gp25"/>
    <property type="match status" value="1"/>
</dbReference>
<dbReference type="RefSeq" id="WP_219670506.1">
    <property type="nucleotide sequence ID" value="NZ_WTFF01000273.1"/>
</dbReference>
<organism evidence="3 4">
    <name type="scientific">Streptomyces bambusae</name>
    <dbReference type="NCBI Taxonomy" id="1550616"/>
    <lineage>
        <taxon>Bacteria</taxon>
        <taxon>Bacillati</taxon>
        <taxon>Actinomycetota</taxon>
        <taxon>Actinomycetes</taxon>
        <taxon>Kitasatosporales</taxon>
        <taxon>Streptomycetaceae</taxon>
        <taxon>Streptomyces</taxon>
    </lineage>
</organism>
<proteinExistence type="predicted"/>
<evidence type="ECO:0000313" key="4">
    <source>
        <dbReference type="Proteomes" id="UP000812013"/>
    </source>
</evidence>
<dbReference type="EMBL" id="WTFF01000273">
    <property type="protein sequence ID" value="MBW5485614.1"/>
    <property type="molecule type" value="Genomic_DNA"/>
</dbReference>
<dbReference type="Proteomes" id="UP000812013">
    <property type="component" value="Unassembled WGS sequence"/>
</dbReference>
<sequence length="155" mass="16671">MGEQFVGAGWAFPLRTDATGAIALVHREQEIEESMRLILGTAPGERPMRPQFGCAIHDHVFAPADAATAAQIGYEVRTSLERWEPRITLVDVSVSFDAVEAGTLYIDIRYALRGTNDPRNLVFPFYVIPAHEGPGRPGGPAQPGPAHHGPDGSGS</sequence>
<dbReference type="InterPro" id="IPR007048">
    <property type="entry name" value="IraD/Gp25-like"/>
</dbReference>
<gene>
    <name evidence="3" type="ORF">GPJ59_28020</name>
</gene>
<accession>A0ABS6ZCY2</accession>
<dbReference type="Gene3D" id="3.10.450.40">
    <property type="match status" value="1"/>
</dbReference>
<feature type="domain" description="IraD/Gp25-like" evidence="2">
    <location>
        <begin position="27"/>
        <end position="116"/>
    </location>
</feature>
<comment type="caution">
    <text evidence="3">The sequence shown here is derived from an EMBL/GenBank/DDBJ whole genome shotgun (WGS) entry which is preliminary data.</text>
</comment>